<gene>
    <name evidence="8 12" type="primary">selA</name>
    <name evidence="12" type="ORF">GCM10018793_63860</name>
</gene>
<comment type="function">
    <text evidence="8">Converts seryl-tRNA(Sec) to selenocysteinyl-tRNA(Sec) required for selenoprotein biosynthesis.</text>
</comment>
<evidence type="ECO:0000313" key="12">
    <source>
        <dbReference type="EMBL" id="GHH87568.1"/>
    </source>
</evidence>
<dbReference type="InterPro" id="IPR025862">
    <property type="entry name" value="SelA_trans_N_dom"/>
</dbReference>
<dbReference type="InterPro" id="IPR018319">
    <property type="entry name" value="SelA-like"/>
</dbReference>
<reference evidence="12" key="1">
    <citation type="journal article" date="2014" name="Int. J. Syst. Evol. Microbiol.">
        <title>Complete genome sequence of Corynebacterium casei LMG S-19264T (=DSM 44701T), isolated from a smear-ripened cheese.</title>
        <authorList>
            <consortium name="US DOE Joint Genome Institute (JGI-PGF)"/>
            <person name="Walter F."/>
            <person name="Albersmeier A."/>
            <person name="Kalinowski J."/>
            <person name="Ruckert C."/>
        </authorList>
    </citation>
    <scope>NUCLEOTIDE SEQUENCE</scope>
    <source>
        <strain evidence="12">JCM 5069</strain>
    </source>
</reference>
<evidence type="ECO:0000256" key="8">
    <source>
        <dbReference type="HAMAP-Rule" id="MF_00423"/>
    </source>
</evidence>
<dbReference type="GO" id="GO:0001514">
    <property type="term" value="P:selenocysteine incorporation"/>
    <property type="evidence" value="ECO:0007669"/>
    <property type="project" value="UniProtKB-UniRule"/>
</dbReference>
<keyword evidence="13" id="KW-1185">Reference proteome</keyword>
<dbReference type="AlphaFoldDB" id="A0A919L891"/>
<feature type="compositionally biased region" description="Low complexity" evidence="10">
    <location>
        <begin position="455"/>
        <end position="489"/>
    </location>
</feature>
<evidence type="ECO:0000256" key="3">
    <source>
        <dbReference type="ARBA" id="ARBA00022679"/>
    </source>
</evidence>
<dbReference type="GO" id="GO:0005737">
    <property type="term" value="C:cytoplasm"/>
    <property type="evidence" value="ECO:0007669"/>
    <property type="project" value="UniProtKB-SubCell"/>
</dbReference>
<evidence type="ECO:0000256" key="2">
    <source>
        <dbReference type="ARBA" id="ARBA00022490"/>
    </source>
</evidence>
<dbReference type="RefSeq" id="WP_229925106.1">
    <property type="nucleotide sequence ID" value="NZ_BNCD01000028.1"/>
</dbReference>
<evidence type="ECO:0000256" key="9">
    <source>
        <dbReference type="PIRSR" id="PIRSR618319-50"/>
    </source>
</evidence>
<dbReference type="SUPFAM" id="SSF53383">
    <property type="entry name" value="PLP-dependent transferases"/>
    <property type="match status" value="1"/>
</dbReference>
<comment type="similarity">
    <text evidence="7 8">Belongs to the SelA family.</text>
</comment>
<comment type="catalytic activity">
    <reaction evidence="8">
        <text>L-seryl-tRNA(Sec) + selenophosphate + H(+) = L-selenocysteinyl-tRNA(Sec) + phosphate</text>
        <dbReference type="Rhea" id="RHEA:22728"/>
        <dbReference type="Rhea" id="RHEA-COMP:9742"/>
        <dbReference type="Rhea" id="RHEA-COMP:9743"/>
        <dbReference type="ChEBI" id="CHEBI:15378"/>
        <dbReference type="ChEBI" id="CHEBI:16144"/>
        <dbReference type="ChEBI" id="CHEBI:43474"/>
        <dbReference type="ChEBI" id="CHEBI:78533"/>
        <dbReference type="ChEBI" id="CHEBI:78573"/>
        <dbReference type="EC" id="2.9.1.1"/>
    </reaction>
</comment>
<keyword evidence="4 8" id="KW-0663">Pyridoxal phosphate</keyword>
<evidence type="ECO:0000259" key="11">
    <source>
        <dbReference type="Pfam" id="PF12390"/>
    </source>
</evidence>
<name>A0A919L891_9ACTN</name>
<comment type="caution">
    <text evidence="12">The sequence shown here is derived from an EMBL/GenBank/DDBJ whole genome shotgun (WGS) entry which is preliminary data.</text>
</comment>
<dbReference type="EC" id="2.9.1.1" evidence="8"/>
<dbReference type="PANTHER" id="PTHR32328:SF0">
    <property type="entry name" value="L-SERYL-TRNA(SEC) SELENIUM TRANSFERASE"/>
    <property type="match status" value="1"/>
</dbReference>
<sequence length="516" mass="52174">MEGDPVLDQAPGTACDARRRLPRTDAVLADPRLAAAADRLGRDLVKSVVAGVQERARGGEIPASQIVEQAVAALPATACGLRPVVNATGVLLHTNLGRAPLSAAAREALLAAAGTTDVEVDLATGLRSRRGRSAVEALLSRVPSAQDAHVVNNGAAALVLAATALARGGDIVVSRGEMVEIGDGFRLPDLLQSTGARLREVGTTNRTALADYASAVGPGTGFVLKVHPSNFRITGFTRGVGVGDLSRLGVPVVADIGSGLLAPEPALPDEPDATTWLRSGAWLVTASGDKLLGGPQCGLLLGRADLVRQLARHPLARALRVDKLTLAALEATVRGPETPVRRALGADPGRLRERAERLAAELRRRGLDGRAVDSEAVIGGGGAPGVTLPSAAVSVPPSLAGPLRRGVPAVMGRVVDGRCLLDLRTVPEDTDQVLATAIRQACARPAPTAPDRHAPAPSATAPATTAPAVSVAPVTSAAPAAPVTSAAPTPSAPASPPPPAAPTAPTAPAAPFAPGR</sequence>
<dbReference type="InterPro" id="IPR004534">
    <property type="entry name" value="SelA_trans"/>
</dbReference>
<comment type="pathway">
    <text evidence="8">Aminoacyl-tRNA biosynthesis; selenocysteinyl-tRNA(Sec) biosynthesis; selenocysteinyl-tRNA(Sec) from L-seryl-tRNA(Sec) (bacterial route): step 1/1.</text>
</comment>
<feature type="region of interest" description="Disordered" evidence="10">
    <location>
        <begin position="445"/>
        <end position="516"/>
    </location>
</feature>
<dbReference type="Proteomes" id="UP000603708">
    <property type="component" value="Unassembled WGS sequence"/>
</dbReference>
<proteinExistence type="inferred from homology"/>
<organism evidence="12 13">
    <name type="scientific">Streptomyces sulfonofaciens</name>
    <dbReference type="NCBI Taxonomy" id="68272"/>
    <lineage>
        <taxon>Bacteria</taxon>
        <taxon>Bacillati</taxon>
        <taxon>Actinomycetota</taxon>
        <taxon>Actinomycetes</taxon>
        <taxon>Kitasatosporales</taxon>
        <taxon>Streptomycetaceae</taxon>
        <taxon>Streptomyces</taxon>
    </lineage>
</organism>
<dbReference type="GO" id="GO:0001717">
    <property type="term" value="P:conversion of seryl-tRNAsec to selenocys-tRNAsec"/>
    <property type="evidence" value="ECO:0007669"/>
    <property type="project" value="UniProtKB-UniRule"/>
</dbReference>
<dbReference type="GO" id="GO:0004125">
    <property type="term" value="F:L-seryl-tRNA(Sec) selenium transferase activity"/>
    <property type="evidence" value="ECO:0007669"/>
    <property type="project" value="UniProtKB-UniRule"/>
</dbReference>
<comment type="subcellular location">
    <subcellularLocation>
        <location evidence="8">Cytoplasm</location>
    </subcellularLocation>
</comment>
<evidence type="ECO:0000256" key="5">
    <source>
        <dbReference type="ARBA" id="ARBA00022917"/>
    </source>
</evidence>
<evidence type="ECO:0000256" key="6">
    <source>
        <dbReference type="ARBA" id="ARBA00023266"/>
    </source>
</evidence>
<evidence type="ECO:0000256" key="10">
    <source>
        <dbReference type="SAM" id="MobiDB-lite"/>
    </source>
</evidence>
<evidence type="ECO:0000256" key="4">
    <source>
        <dbReference type="ARBA" id="ARBA00022898"/>
    </source>
</evidence>
<dbReference type="Gene3D" id="3.40.640.10">
    <property type="entry name" value="Type I PLP-dependent aspartate aminotransferase-like (Major domain)"/>
    <property type="match status" value="1"/>
</dbReference>
<dbReference type="InterPro" id="IPR015421">
    <property type="entry name" value="PyrdxlP-dep_Trfase_major"/>
</dbReference>
<keyword evidence="5 8" id="KW-0648">Protein biosynthesis</keyword>
<feature type="compositionally biased region" description="Low complexity" evidence="10">
    <location>
        <begin position="503"/>
        <end position="516"/>
    </location>
</feature>
<accession>A0A919L891</accession>
<feature type="domain" description="L-seryl-tRNA selenium transferase N-terminal" evidence="11">
    <location>
        <begin position="18"/>
        <end position="57"/>
    </location>
</feature>
<evidence type="ECO:0000256" key="7">
    <source>
        <dbReference type="ARBA" id="ARBA00044507"/>
    </source>
</evidence>
<dbReference type="EMBL" id="BNCD01000028">
    <property type="protein sequence ID" value="GHH87568.1"/>
    <property type="molecule type" value="Genomic_DNA"/>
</dbReference>
<keyword evidence="6 8" id="KW-0711">Selenium</keyword>
<dbReference type="Gene3D" id="3.90.1150.180">
    <property type="match status" value="1"/>
</dbReference>
<feature type="modified residue" description="N6-(pyridoxal phosphate)lysine" evidence="8 9">
    <location>
        <position position="290"/>
    </location>
</feature>
<comment type="cofactor">
    <cofactor evidence="1 8 9">
        <name>pyridoxal 5'-phosphate</name>
        <dbReference type="ChEBI" id="CHEBI:597326"/>
    </cofactor>
</comment>
<reference evidence="12" key="2">
    <citation type="submission" date="2020-09" db="EMBL/GenBank/DDBJ databases">
        <authorList>
            <person name="Sun Q."/>
            <person name="Ohkuma M."/>
        </authorList>
    </citation>
    <scope>NUCLEOTIDE SEQUENCE</scope>
    <source>
        <strain evidence="12">JCM 5069</strain>
    </source>
</reference>
<keyword evidence="2 8" id="KW-0963">Cytoplasm</keyword>
<dbReference type="HAMAP" id="MF_00423">
    <property type="entry name" value="SelA"/>
    <property type="match status" value="1"/>
</dbReference>
<dbReference type="InterPro" id="IPR015424">
    <property type="entry name" value="PyrdxlP-dep_Trfase"/>
</dbReference>
<dbReference type="NCBIfam" id="TIGR00474">
    <property type="entry name" value="selA"/>
    <property type="match status" value="1"/>
</dbReference>
<feature type="compositionally biased region" description="Pro residues" evidence="10">
    <location>
        <begin position="490"/>
        <end position="502"/>
    </location>
</feature>
<evidence type="ECO:0000313" key="13">
    <source>
        <dbReference type="Proteomes" id="UP000603708"/>
    </source>
</evidence>
<dbReference type="PANTHER" id="PTHR32328">
    <property type="entry name" value="L-SERYL-TRNA(SEC) SELENIUM TRANSFERASE"/>
    <property type="match status" value="1"/>
</dbReference>
<protein>
    <recommendedName>
        <fullName evidence="8">L-seryl-tRNA(Sec) selenium transferase</fullName>
        <ecNumber evidence="8">2.9.1.1</ecNumber>
    </recommendedName>
    <alternativeName>
        <fullName evidence="8">Selenocysteine synthase</fullName>
        <shortName evidence="8">Sec synthase</shortName>
    </alternativeName>
    <alternativeName>
        <fullName evidence="8">Selenocysteinyl-tRNA(Sec) synthase</fullName>
    </alternativeName>
</protein>
<dbReference type="Pfam" id="PF12390">
    <property type="entry name" value="Se-cys_synth_N"/>
    <property type="match status" value="1"/>
</dbReference>
<keyword evidence="3 8" id="KW-0808">Transferase</keyword>
<dbReference type="Pfam" id="PF03841">
    <property type="entry name" value="SelA"/>
    <property type="match status" value="1"/>
</dbReference>
<evidence type="ECO:0000256" key="1">
    <source>
        <dbReference type="ARBA" id="ARBA00001933"/>
    </source>
</evidence>